<dbReference type="Pfam" id="PF00300">
    <property type="entry name" value="His_Phos_1"/>
    <property type="match status" value="1"/>
</dbReference>
<gene>
    <name evidence="2" type="ORF">BOTCAL_0170g00050</name>
</gene>
<dbReference type="InterPro" id="IPR013078">
    <property type="entry name" value="His_Pase_superF_clade-1"/>
</dbReference>
<dbReference type="SMART" id="SM00855">
    <property type="entry name" value="PGAM"/>
    <property type="match status" value="1"/>
</dbReference>
<reference evidence="2 3" key="1">
    <citation type="submission" date="2017-11" db="EMBL/GenBank/DDBJ databases">
        <title>Comparative genomics of Botrytis spp.</title>
        <authorList>
            <person name="Valero-Jimenez C.A."/>
            <person name="Tapia P."/>
            <person name="Veloso J."/>
            <person name="Silva-Moreno E."/>
            <person name="Staats M."/>
            <person name="Valdes J.H."/>
            <person name="Van Kan J.A.L."/>
        </authorList>
    </citation>
    <scope>NUCLEOTIDE SEQUENCE [LARGE SCALE GENOMIC DNA]</scope>
    <source>
        <strain evidence="2 3">MUCL2830</strain>
    </source>
</reference>
<evidence type="ECO:0000313" key="2">
    <source>
        <dbReference type="EMBL" id="TEY61339.1"/>
    </source>
</evidence>
<dbReference type="SUPFAM" id="SSF53254">
    <property type="entry name" value="Phosphoglycerate mutase-like"/>
    <property type="match status" value="1"/>
</dbReference>
<dbReference type="EMBL" id="PHWZ01000170">
    <property type="protein sequence ID" value="TEY61339.1"/>
    <property type="molecule type" value="Genomic_DNA"/>
</dbReference>
<dbReference type="InterPro" id="IPR029033">
    <property type="entry name" value="His_PPase_superfam"/>
</dbReference>
<evidence type="ECO:0000313" key="3">
    <source>
        <dbReference type="Proteomes" id="UP000297299"/>
    </source>
</evidence>
<keyword evidence="1" id="KW-0472">Membrane</keyword>
<dbReference type="OrthoDB" id="3502348at2759"/>
<comment type="caution">
    <text evidence="2">The sequence shown here is derived from an EMBL/GenBank/DDBJ whole genome shotgun (WGS) entry which is preliminary data.</text>
</comment>
<evidence type="ECO:0000256" key="1">
    <source>
        <dbReference type="SAM" id="Phobius"/>
    </source>
</evidence>
<feature type="transmembrane region" description="Helical" evidence="1">
    <location>
        <begin position="177"/>
        <end position="199"/>
    </location>
</feature>
<accession>A0A4Y8D124</accession>
<keyword evidence="1" id="KW-1133">Transmembrane helix</keyword>
<dbReference type="Proteomes" id="UP000297299">
    <property type="component" value="Unassembled WGS sequence"/>
</dbReference>
<dbReference type="CDD" id="cd07067">
    <property type="entry name" value="HP_PGM_like"/>
    <property type="match status" value="1"/>
</dbReference>
<protein>
    <submittedName>
        <fullName evidence="2">Uncharacterized protein</fullName>
    </submittedName>
</protein>
<organism evidence="2 3">
    <name type="scientific">Botryotinia calthae</name>
    <dbReference type="NCBI Taxonomy" id="38488"/>
    <lineage>
        <taxon>Eukaryota</taxon>
        <taxon>Fungi</taxon>
        <taxon>Dikarya</taxon>
        <taxon>Ascomycota</taxon>
        <taxon>Pezizomycotina</taxon>
        <taxon>Leotiomycetes</taxon>
        <taxon>Helotiales</taxon>
        <taxon>Sclerotiniaceae</taxon>
        <taxon>Botryotinia</taxon>
    </lineage>
</organism>
<dbReference type="AlphaFoldDB" id="A0A4Y8D124"/>
<proteinExistence type="predicted"/>
<keyword evidence="1" id="KW-0812">Transmembrane</keyword>
<keyword evidence="3" id="KW-1185">Reference proteome</keyword>
<name>A0A4Y8D124_9HELO</name>
<sequence>MPPPTTIVHVMRHAQHDRSTGLLSDDGKEQALSLARLFVDEGFIIAHHITHIFCSPMPRCQQTAKIALRDVIARGIPIITVRELSDNREVGLSFIWRHVSLRERNEIIMVTQGAVLRTLLGLHKVGWFRFTTFDAKRLWELHYVPRSRLPRERRPVDPSPHHLTAYYRMAVKFAKVLVRYVPIVWFGISAVGLTMHFTIPSLSQWSMPNFFMMKT</sequence>
<dbReference type="Gene3D" id="3.40.50.1240">
    <property type="entry name" value="Phosphoglycerate mutase-like"/>
    <property type="match status" value="1"/>
</dbReference>